<gene>
    <name evidence="1" type="ORF">TPC1_31174</name>
</gene>
<feature type="non-terminal residue" evidence="1">
    <location>
        <position position="1"/>
    </location>
</feature>
<accession>A0A146K127</accession>
<name>A0A146K127_9EUKA</name>
<feature type="non-terminal residue" evidence="1">
    <location>
        <position position="399"/>
    </location>
</feature>
<reference evidence="1" key="1">
    <citation type="submission" date="2015-07" db="EMBL/GenBank/DDBJ databases">
        <title>Adaptation to a free-living lifestyle via gene acquisitions in the diplomonad Trepomonas sp. PC1.</title>
        <authorList>
            <person name="Xu F."/>
            <person name="Jerlstrom-Hultqvist J."/>
            <person name="Kolisko M."/>
            <person name="Simpson A.G.B."/>
            <person name="Roger A.J."/>
            <person name="Svard S.G."/>
            <person name="Andersson J.O."/>
        </authorList>
    </citation>
    <scope>NUCLEOTIDE SEQUENCE</scope>
    <source>
        <strain evidence="1">PC1</strain>
    </source>
</reference>
<protein>
    <submittedName>
        <fullName evidence="1">Uncharacterized protein</fullName>
    </submittedName>
</protein>
<dbReference type="EMBL" id="GDID01007275">
    <property type="protein sequence ID" value="JAP89331.1"/>
    <property type="molecule type" value="Transcribed_RNA"/>
</dbReference>
<organism evidence="1">
    <name type="scientific">Trepomonas sp. PC1</name>
    <dbReference type="NCBI Taxonomy" id="1076344"/>
    <lineage>
        <taxon>Eukaryota</taxon>
        <taxon>Metamonada</taxon>
        <taxon>Diplomonadida</taxon>
        <taxon>Hexamitidae</taxon>
        <taxon>Hexamitinae</taxon>
        <taxon>Trepomonas</taxon>
    </lineage>
</organism>
<proteinExistence type="predicted"/>
<sequence length="399" mass="47282">QSFCSYYILNTMIDKFCASKINFSTDDVSLLFKIFTYFTDFPIFEMQIEYLHNVFIICNRLSHLGAEYQIFIPETVNRIVHLPEQWLQQKDFESTEKAAAIQSILIDYLFKSSYFTEFYSLIKNSFEILLSLFDFRKVYLEEEQENEDQSENDERTDEQTFESKCPHEIYLFCQHYNPKTQDYEVVKEFYKQYFENFISEEKSVLNFIPYFKGLLKVVFELKDSRIKHLGFLQTALEFDQVEHVDLLLETAQGVEFQQLMSQVNDYPVPIMLVTVSLFLYQQVALNVENRGFKQNLSSLIGYQCQDQRIRLSQMKILVSFFQQNKEAINFLTHKPHSSDLVQFLNLSQTQEFADFMVRKLGPALDNCSFYKLEIKDDNLLTLASKLFQILQLNKNLLLL</sequence>
<dbReference type="AlphaFoldDB" id="A0A146K127"/>
<evidence type="ECO:0000313" key="1">
    <source>
        <dbReference type="EMBL" id="JAP89331.1"/>
    </source>
</evidence>